<accession>A0AAJ3NPE3</accession>
<dbReference type="InterPro" id="IPR050267">
    <property type="entry name" value="Anti-sigma-factor_SerPK"/>
</dbReference>
<evidence type="ECO:0000313" key="3">
    <source>
        <dbReference type="EMBL" id="ORW70501.1"/>
    </source>
</evidence>
<keyword evidence="1" id="KW-0723">Serine/threonine-protein kinase</keyword>
<keyword evidence="4" id="KW-1185">Reference proteome</keyword>
<dbReference type="Gene3D" id="3.30.565.10">
    <property type="entry name" value="Histidine kinase-like ATPase, C-terminal domain"/>
    <property type="match status" value="1"/>
</dbReference>
<name>A0AAJ3NPE3_9MYCO</name>
<dbReference type="PANTHER" id="PTHR35526:SF3">
    <property type="entry name" value="ANTI-SIGMA-F FACTOR RSBW"/>
    <property type="match status" value="1"/>
</dbReference>
<evidence type="ECO:0000259" key="2">
    <source>
        <dbReference type="Pfam" id="PF13581"/>
    </source>
</evidence>
<evidence type="ECO:0000313" key="4">
    <source>
        <dbReference type="Proteomes" id="UP000193387"/>
    </source>
</evidence>
<dbReference type="Pfam" id="PF13581">
    <property type="entry name" value="HATPase_c_2"/>
    <property type="match status" value="1"/>
</dbReference>
<keyword evidence="1" id="KW-0418">Kinase</keyword>
<dbReference type="AlphaFoldDB" id="A0AAJ3NPE3"/>
<dbReference type="PANTHER" id="PTHR35526">
    <property type="entry name" value="ANTI-SIGMA-F FACTOR RSBW-RELATED"/>
    <property type="match status" value="1"/>
</dbReference>
<feature type="domain" description="Histidine kinase/HSP90-like ATPase" evidence="2">
    <location>
        <begin position="15"/>
        <end position="139"/>
    </location>
</feature>
<dbReference type="InterPro" id="IPR003594">
    <property type="entry name" value="HATPase_dom"/>
</dbReference>
<dbReference type="CDD" id="cd16936">
    <property type="entry name" value="HATPase_RsbW-like"/>
    <property type="match status" value="1"/>
</dbReference>
<gene>
    <name evidence="3" type="ORF">AWC23_16625</name>
</gene>
<proteinExistence type="predicted"/>
<keyword evidence="1" id="KW-0808">Transferase</keyword>
<dbReference type="EMBL" id="LQPR01000039">
    <property type="protein sequence ID" value="ORW70501.1"/>
    <property type="molecule type" value="Genomic_DNA"/>
</dbReference>
<sequence>MPDADDRSRFVRTRISADAQSAAQARAGFANWLASRFSLGPERFNDVLLAVNEAIANAAEFAYVDAVQRGTLDVKAAYDASSDTLAVAVDDHGRWRTKVPQPAGSQQEFRGRGIPLMEALADELTIDRTPHGTHVTLIWTGLVRRGRDA</sequence>
<dbReference type="InterPro" id="IPR036890">
    <property type="entry name" value="HATPase_C_sf"/>
</dbReference>
<dbReference type="GO" id="GO:0004674">
    <property type="term" value="F:protein serine/threonine kinase activity"/>
    <property type="evidence" value="ECO:0007669"/>
    <property type="project" value="UniProtKB-KW"/>
</dbReference>
<dbReference type="Proteomes" id="UP000193387">
    <property type="component" value="Unassembled WGS sequence"/>
</dbReference>
<dbReference type="SUPFAM" id="SSF55874">
    <property type="entry name" value="ATPase domain of HSP90 chaperone/DNA topoisomerase II/histidine kinase"/>
    <property type="match status" value="1"/>
</dbReference>
<protein>
    <submittedName>
        <fullName evidence="3">Anti-sigma regulatory factor</fullName>
    </submittedName>
</protein>
<evidence type="ECO:0000256" key="1">
    <source>
        <dbReference type="ARBA" id="ARBA00022527"/>
    </source>
</evidence>
<comment type="caution">
    <text evidence="3">The sequence shown here is derived from an EMBL/GenBank/DDBJ whole genome shotgun (WGS) entry which is preliminary data.</text>
</comment>
<dbReference type="RefSeq" id="WP_085256494.1">
    <property type="nucleotide sequence ID" value="NZ_LQPR01000039.1"/>
</dbReference>
<reference evidence="3 4" key="1">
    <citation type="submission" date="2016-01" db="EMBL/GenBank/DDBJ databases">
        <title>The new phylogeny of the genus Mycobacterium.</title>
        <authorList>
            <person name="Tarcisio F."/>
            <person name="Conor M."/>
            <person name="Antonella G."/>
            <person name="Elisabetta G."/>
            <person name="Giulia F.S."/>
            <person name="Sara T."/>
            <person name="Anna F."/>
            <person name="Clotilde B."/>
            <person name="Roberto B."/>
            <person name="Veronica D.S."/>
            <person name="Fabio R."/>
            <person name="Monica P."/>
            <person name="Olivier J."/>
            <person name="Enrico T."/>
            <person name="Nicola S."/>
        </authorList>
    </citation>
    <scope>NUCLEOTIDE SEQUENCE [LARGE SCALE GENOMIC DNA]</scope>
    <source>
        <strain evidence="3 4">DSM 44616</strain>
    </source>
</reference>
<organism evidence="3 4">
    <name type="scientific">Mycobacterium saskatchewanense</name>
    <dbReference type="NCBI Taxonomy" id="220927"/>
    <lineage>
        <taxon>Bacteria</taxon>
        <taxon>Bacillati</taxon>
        <taxon>Actinomycetota</taxon>
        <taxon>Actinomycetes</taxon>
        <taxon>Mycobacteriales</taxon>
        <taxon>Mycobacteriaceae</taxon>
        <taxon>Mycobacterium</taxon>
        <taxon>Mycobacterium simiae complex</taxon>
    </lineage>
</organism>